<keyword evidence="3" id="KW-1185">Reference proteome</keyword>
<gene>
    <name evidence="2" type="ORF">FKG95_00860</name>
</gene>
<sequence length="230" mass="26986">MRLVKYGLLALLVLLVTLFLNFYLPSKDVVRIVGTDVKRMDVVSRDFVEEGDGNTQRNTRDVRFVNAVWENGKPRVYRNEETDWGFPWYFKFDSGNVQAKAQNLTSTAENPKWVVVTHYGWRIQIFSMFPNAVDIEQVDGPGYTPIPWFNIVFLISLGALIWIVLAFLMRLRERHVDPIVDQFEEDTAAYREAAESGAEEIKQQASGLYGRWQRWLDTWRSKEKKRYPRR</sequence>
<accession>A0A545U1A0</accession>
<feature type="transmembrane region" description="Helical" evidence="1">
    <location>
        <begin position="148"/>
        <end position="168"/>
    </location>
</feature>
<dbReference type="InterPro" id="IPR011088">
    <property type="entry name" value="Phage_phiNM3_A0EWY4"/>
</dbReference>
<keyword evidence="1" id="KW-0472">Membrane</keyword>
<dbReference type="Pfam" id="PF07509">
    <property type="entry name" value="DUF1523"/>
    <property type="match status" value="1"/>
</dbReference>
<reference evidence="2 3" key="1">
    <citation type="submission" date="2019-06" db="EMBL/GenBank/DDBJ databases">
        <title>Whole genome sequence for Rhodospirillaceae sp. R148.</title>
        <authorList>
            <person name="Wang G."/>
        </authorList>
    </citation>
    <scope>NUCLEOTIDE SEQUENCE [LARGE SCALE GENOMIC DNA]</scope>
    <source>
        <strain evidence="2 3">R148</strain>
    </source>
</reference>
<protein>
    <submittedName>
        <fullName evidence="2">DUF1523 family protein</fullName>
    </submittedName>
</protein>
<keyword evidence="1" id="KW-1133">Transmembrane helix</keyword>
<organism evidence="2 3">
    <name type="scientific">Denitrobaculum tricleocarpae</name>
    <dbReference type="NCBI Taxonomy" id="2591009"/>
    <lineage>
        <taxon>Bacteria</taxon>
        <taxon>Pseudomonadati</taxon>
        <taxon>Pseudomonadota</taxon>
        <taxon>Alphaproteobacteria</taxon>
        <taxon>Rhodospirillales</taxon>
        <taxon>Rhodospirillaceae</taxon>
        <taxon>Denitrobaculum</taxon>
    </lineage>
</organism>
<evidence type="ECO:0000313" key="2">
    <source>
        <dbReference type="EMBL" id="TQV83183.1"/>
    </source>
</evidence>
<keyword evidence="1" id="KW-0812">Transmembrane</keyword>
<proteinExistence type="predicted"/>
<dbReference type="Proteomes" id="UP000315252">
    <property type="component" value="Unassembled WGS sequence"/>
</dbReference>
<name>A0A545U1A0_9PROT</name>
<dbReference type="RefSeq" id="WP_142894214.1">
    <property type="nucleotide sequence ID" value="NZ_ML660052.1"/>
</dbReference>
<comment type="caution">
    <text evidence="2">The sequence shown here is derived from an EMBL/GenBank/DDBJ whole genome shotgun (WGS) entry which is preliminary data.</text>
</comment>
<evidence type="ECO:0000256" key="1">
    <source>
        <dbReference type="SAM" id="Phobius"/>
    </source>
</evidence>
<dbReference type="EMBL" id="VHSH01000001">
    <property type="protein sequence ID" value="TQV83183.1"/>
    <property type="molecule type" value="Genomic_DNA"/>
</dbReference>
<dbReference type="OrthoDB" id="5354324at2"/>
<evidence type="ECO:0000313" key="3">
    <source>
        <dbReference type="Proteomes" id="UP000315252"/>
    </source>
</evidence>
<feature type="transmembrane region" description="Helical" evidence="1">
    <location>
        <begin position="7"/>
        <end position="24"/>
    </location>
</feature>
<dbReference type="AlphaFoldDB" id="A0A545U1A0"/>